<accession>A0A2U1B194</accession>
<protein>
    <submittedName>
        <fullName evidence="1">Uncharacterized protein</fullName>
    </submittedName>
</protein>
<name>A0A2U1B194_9BACT</name>
<dbReference type="RefSeq" id="WP_116542526.1">
    <property type="nucleotide sequence ID" value="NZ_QEKI01000003.1"/>
</dbReference>
<keyword evidence="2" id="KW-1185">Reference proteome</keyword>
<dbReference type="EMBL" id="QEKI01000003">
    <property type="protein sequence ID" value="PVY42361.1"/>
    <property type="molecule type" value="Genomic_DNA"/>
</dbReference>
<gene>
    <name evidence="1" type="ORF">C8E01_103227</name>
</gene>
<reference evidence="1 2" key="1">
    <citation type="submission" date="2018-04" db="EMBL/GenBank/DDBJ databases">
        <title>Genomic Encyclopedia of Type Strains, Phase IV (KMG-IV): sequencing the most valuable type-strain genomes for metagenomic binning, comparative biology and taxonomic classification.</title>
        <authorList>
            <person name="Goeker M."/>
        </authorList>
    </citation>
    <scope>NUCLEOTIDE SEQUENCE [LARGE SCALE GENOMIC DNA]</scope>
    <source>
        <strain evidence="1 2">DSM 100231</strain>
    </source>
</reference>
<proteinExistence type="predicted"/>
<dbReference type="OrthoDB" id="979204at2"/>
<sequence>MIDIYTLFYHLKSCPEYFFKCPPLNRGAVPHTEVLLKDMYRKVHGDFSVQDAALPTLVNLWQYDENHLIAMQVGCWFFHHPFFAGKPDWVLGIDDFLNDELQSLSPYVQAREWVEEEDRVEEFIRLALRRCKVIPAGESALEAADRLEALDTLKRQDVLRGSQASYDRIREIRRKMAEQKAREAANVYGRE</sequence>
<organism evidence="1 2">
    <name type="scientific">Pontibacter virosus</name>
    <dbReference type="NCBI Taxonomy" id="1765052"/>
    <lineage>
        <taxon>Bacteria</taxon>
        <taxon>Pseudomonadati</taxon>
        <taxon>Bacteroidota</taxon>
        <taxon>Cytophagia</taxon>
        <taxon>Cytophagales</taxon>
        <taxon>Hymenobacteraceae</taxon>
        <taxon>Pontibacter</taxon>
    </lineage>
</organism>
<evidence type="ECO:0000313" key="1">
    <source>
        <dbReference type="EMBL" id="PVY42361.1"/>
    </source>
</evidence>
<dbReference type="AlphaFoldDB" id="A0A2U1B194"/>
<comment type="caution">
    <text evidence="1">The sequence shown here is derived from an EMBL/GenBank/DDBJ whole genome shotgun (WGS) entry which is preliminary data.</text>
</comment>
<dbReference type="Proteomes" id="UP000245466">
    <property type="component" value="Unassembled WGS sequence"/>
</dbReference>
<evidence type="ECO:0000313" key="2">
    <source>
        <dbReference type="Proteomes" id="UP000245466"/>
    </source>
</evidence>